<evidence type="ECO:0000313" key="3">
    <source>
        <dbReference type="Proteomes" id="UP000192678"/>
    </source>
</evidence>
<evidence type="ECO:0000313" key="2">
    <source>
        <dbReference type="EMBL" id="SMC71241.1"/>
    </source>
</evidence>
<feature type="transmembrane region" description="Helical" evidence="1">
    <location>
        <begin position="156"/>
        <end position="180"/>
    </location>
</feature>
<dbReference type="OrthoDB" id="950997at2"/>
<protein>
    <submittedName>
        <fullName evidence="2">Uncharacterized protein</fullName>
    </submittedName>
</protein>
<keyword evidence="1" id="KW-0812">Transmembrane</keyword>
<dbReference type="Proteomes" id="UP000192678">
    <property type="component" value="Unassembled WGS sequence"/>
</dbReference>
<sequence>MNLDELKTAWREYDSRLAATEEINQKVIASMIRERSVSRIARIRRHYTGMICLFLFYTVFLAFCFFGNPFDYTSRAQYIPLAALMLSCIVMAIFLFRARIALKKISLDKQNLQESLLQIIAVYLKYRRFFRYTVIFMFSSSVLISFGRIIVDIPKYGIESIVFSALVFCALLVFSFYYAGKKPEWPNLGKEEKGLRADLEELKELNPQ</sequence>
<proteinExistence type="predicted"/>
<evidence type="ECO:0000256" key="1">
    <source>
        <dbReference type="SAM" id="Phobius"/>
    </source>
</evidence>
<feature type="transmembrane region" description="Helical" evidence="1">
    <location>
        <begin position="129"/>
        <end position="150"/>
    </location>
</feature>
<keyword evidence="3" id="KW-1185">Reference proteome</keyword>
<feature type="transmembrane region" description="Helical" evidence="1">
    <location>
        <begin position="76"/>
        <end position="96"/>
    </location>
</feature>
<organism evidence="2 3">
    <name type="scientific">Pedobacter nyackensis</name>
    <dbReference type="NCBI Taxonomy" id="475255"/>
    <lineage>
        <taxon>Bacteria</taxon>
        <taxon>Pseudomonadati</taxon>
        <taxon>Bacteroidota</taxon>
        <taxon>Sphingobacteriia</taxon>
        <taxon>Sphingobacteriales</taxon>
        <taxon>Sphingobacteriaceae</taxon>
        <taxon>Pedobacter</taxon>
    </lineage>
</organism>
<keyword evidence="1" id="KW-1133">Transmembrane helix</keyword>
<accession>A0A1W2BEJ8</accession>
<reference evidence="2 3" key="1">
    <citation type="submission" date="2017-04" db="EMBL/GenBank/DDBJ databases">
        <authorList>
            <person name="Afonso C.L."/>
            <person name="Miller P.J."/>
            <person name="Scott M.A."/>
            <person name="Spackman E."/>
            <person name="Goraichik I."/>
            <person name="Dimitrov K.M."/>
            <person name="Suarez D.L."/>
            <person name="Swayne D.E."/>
        </authorList>
    </citation>
    <scope>NUCLEOTIDE SEQUENCE [LARGE SCALE GENOMIC DNA]</scope>
    <source>
        <strain evidence="2 3">DSM 19625</strain>
    </source>
</reference>
<dbReference type="EMBL" id="FWYB01000002">
    <property type="protein sequence ID" value="SMC71241.1"/>
    <property type="molecule type" value="Genomic_DNA"/>
</dbReference>
<dbReference type="STRING" id="475255.SAMN04488101_102393"/>
<keyword evidence="1" id="KW-0472">Membrane</keyword>
<feature type="transmembrane region" description="Helical" evidence="1">
    <location>
        <begin position="47"/>
        <end position="70"/>
    </location>
</feature>
<dbReference type="AlphaFoldDB" id="A0A1W2BEJ8"/>
<gene>
    <name evidence="2" type="ORF">SAMN04488101_102393</name>
</gene>
<name>A0A1W2BEJ8_9SPHI</name>
<dbReference type="RefSeq" id="WP_084288262.1">
    <property type="nucleotide sequence ID" value="NZ_FWYB01000002.1"/>
</dbReference>